<proteinExistence type="inferred from homology"/>
<sequence>MTEALIDKRGLSKLQWRCRRGLLENDLFIERFFRRYSDTLTVRHADALSALMDLSDNDLLDVHLARKTLLQVDAALDRADVHEVLKMLREPL</sequence>
<dbReference type="SUPFAM" id="SSF109910">
    <property type="entry name" value="YgfY-like"/>
    <property type="match status" value="1"/>
</dbReference>
<organism evidence="4">
    <name type="scientific">Curvibacter symbiont subsp. Hydra magnipapillata</name>
    <dbReference type="NCBI Taxonomy" id="667019"/>
    <lineage>
        <taxon>Bacteria</taxon>
        <taxon>Pseudomonadati</taxon>
        <taxon>Pseudomonadota</taxon>
        <taxon>Betaproteobacteria</taxon>
        <taxon>Burkholderiales</taxon>
        <taxon>Comamonadaceae</taxon>
        <taxon>Curvibacter</taxon>
    </lineage>
</organism>
<gene>
    <name evidence="4" type="ORF">Csp_A08410</name>
</gene>
<dbReference type="Pfam" id="PF03937">
    <property type="entry name" value="Sdh5"/>
    <property type="match status" value="1"/>
</dbReference>
<dbReference type="InterPro" id="IPR036714">
    <property type="entry name" value="SDH_sf"/>
</dbReference>
<evidence type="ECO:0000256" key="1">
    <source>
        <dbReference type="ARBA" id="ARBA00008571"/>
    </source>
</evidence>
<accession>C9Y9P0</accession>
<dbReference type="AlphaFoldDB" id="C9Y9P0"/>
<protein>
    <recommendedName>
        <fullName evidence="2">FAD assembly factor SdhE</fullName>
    </recommendedName>
</protein>
<evidence type="ECO:0000256" key="3">
    <source>
        <dbReference type="ARBA" id="ARBA00023186"/>
    </source>
</evidence>
<dbReference type="InterPro" id="IPR005631">
    <property type="entry name" value="SDH"/>
</dbReference>
<evidence type="ECO:0000313" key="4">
    <source>
        <dbReference type="EMBL" id="CBA28690.1"/>
    </source>
</evidence>
<comment type="similarity">
    <text evidence="1">Belongs to the SdhE FAD assembly factor family.</text>
</comment>
<dbReference type="EMBL" id="FN543104">
    <property type="protein sequence ID" value="CBA28690.1"/>
    <property type="molecule type" value="Genomic_DNA"/>
</dbReference>
<keyword evidence="3" id="KW-0143">Chaperone</keyword>
<name>C9Y9P0_CURXX</name>
<reference evidence="4" key="1">
    <citation type="journal article" date="2010" name="Nature">
        <title>The dynamic genome of Hydra.</title>
        <authorList>
            <person name="Chapman J.A."/>
            <person name="Kirkness E.F."/>
            <person name="Simakov O."/>
            <person name="Hampson S.E."/>
            <person name="Mitros T."/>
            <person name="Weinmaier T."/>
            <person name="Rattei T."/>
            <person name="Balasubramanian P.G."/>
            <person name="Borman J."/>
            <person name="Busam D."/>
            <person name="Disbennett K."/>
            <person name="Pfannkoch C."/>
            <person name="Sumin N."/>
            <person name="Sutton G."/>
            <person name="Viswanathan L."/>
            <person name="Walenz B."/>
            <person name="Goodstein D.M."/>
            <person name="Hellsten U."/>
            <person name="Kawashima T."/>
            <person name="Prochnik S.E."/>
            <person name="Putnam N.H."/>
            <person name="Shu S."/>
            <person name="Blumberg B."/>
            <person name="Dana C.E."/>
            <person name="Gee L."/>
            <person name="Kibler D.F."/>
            <person name="Law L."/>
            <person name="Lindgens D."/>
            <person name="Martinez D.E."/>
            <person name="Peng J."/>
            <person name="Wigge P.A."/>
            <person name="Bertulat B."/>
            <person name="Guder C."/>
            <person name="Nakamura Y."/>
            <person name="Ozbek S."/>
            <person name="Watanabe H."/>
            <person name="Khalturin K."/>
            <person name="Hemmrich G."/>
            <person name="Franke A."/>
            <person name="Augustin R."/>
            <person name="Fraune S."/>
            <person name="Hayakawa E."/>
            <person name="Hayakawa S."/>
            <person name="Hirose M."/>
            <person name="Hwang J."/>
            <person name="Ikeo K."/>
            <person name="Nishimiya-Fujisawa C."/>
            <person name="Ogura A."/>
            <person name="Takahashi T."/>
            <person name="Steinmetz P.R."/>
            <person name="Zhang X."/>
            <person name="Aufschnaiter R."/>
            <person name="Eder M.K."/>
            <person name="Gorny A.K."/>
            <person name="Salvenmoser W."/>
            <person name="Heimberg A.M."/>
            <person name="Wheeler B.M."/>
            <person name="Peterson K.J."/>
            <person name="Boettger A."/>
            <person name="Tischler P."/>
            <person name="Wolf A."/>
            <person name="Gojobori T."/>
            <person name="Remington K.A."/>
            <person name="Strausberg R.L."/>
            <person name="Venter J."/>
            <person name="Technau U."/>
            <person name="Hobmayer B."/>
            <person name="Bosch T.C."/>
            <person name="Holstein T.W."/>
            <person name="Fujisawa T."/>
            <person name="Bode H.R."/>
            <person name="David C.N."/>
            <person name="Rokhsar D.S."/>
            <person name="Steele R.E."/>
        </authorList>
    </citation>
    <scope>NUCLEOTIDE SEQUENCE</scope>
</reference>
<evidence type="ECO:0000256" key="2">
    <source>
        <dbReference type="ARBA" id="ARBA00019418"/>
    </source>
</evidence>
<dbReference type="Gene3D" id="1.10.150.250">
    <property type="entry name" value="Flavinator of succinate dehydrogenase"/>
    <property type="match status" value="1"/>
</dbReference>